<proteinExistence type="predicted"/>
<reference evidence="2" key="1">
    <citation type="journal article" date="2023" name="Nat. Plants">
        <title>Single-cell RNA sequencing provides a high-resolution roadmap for understanding the multicellular compartmentation of specialized metabolism.</title>
        <authorList>
            <person name="Sun S."/>
            <person name="Shen X."/>
            <person name="Li Y."/>
            <person name="Li Y."/>
            <person name="Wang S."/>
            <person name="Li R."/>
            <person name="Zhang H."/>
            <person name="Shen G."/>
            <person name="Guo B."/>
            <person name="Wei J."/>
            <person name="Xu J."/>
            <person name="St-Pierre B."/>
            <person name="Chen S."/>
            <person name="Sun C."/>
        </authorList>
    </citation>
    <scope>NUCLEOTIDE SEQUENCE [LARGE SCALE GENOMIC DNA]</scope>
</reference>
<keyword evidence="2" id="KW-1185">Reference proteome</keyword>
<organism evidence="1 2">
    <name type="scientific">Catharanthus roseus</name>
    <name type="common">Madagascar periwinkle</name>
    <name type="synonym">Vinca rosea</name>
    <dbReference type="NCBI Taxonomy" id="4058"/>
    <lineage>
        <taxon>Eukaryota</taxon>
        <taxon>Viridiplantae</taxon>
        <taxon>Streptophyta</taxon>
        <taxon>Embryophyta</taxon>
        <taxon>Tracheophyta</taxon>
        <taxon>Spermatophyta</taxon>
        <taxon>Magnoliopsida</taxon>
        <taxon>eudicotyledons</taxon>
        <taxon>Gunneridae</taxon>
        <taxon>Pentapetalae</taxon>
        <taxon>asterids</taxon>
        <taxon>lamiids</taxon>
        <taxon>Gentianales</taxon>
        <taxon>Apocynaceae</taxon>
        <taxon>Rauvolfioideae</taxon>
        <taxon>Vinceae</taxon>
        <taxon>Catharanthinae</taxon>
        <taxon>Catharanthus</taxon>
    </lineage>
</organism>
<dbReference type="EMBL" id="CM044705">
    <property type="protein sequence ID" value="KAI5661745.1"/>
    <property type="molecule type" value="Genomic_DNA"/>
</dbReference>
<gene>
    <name evidence="1" type="ORF">M9H77_21068</name>
</gene>
<evidence type="ECO:0000313" key="2">
    <source>
        <dbReference type="Proteomes" id="UP001060085"/>
    </source>
</evidence>
<name>A0ACC0ANB3_CATRO</name>
<sequence length="445" mass="48660">MDAKTLAKSKRAHSLHHSKKHHPNPTSKAHAGSATASSRQKPSSKPEKQKSSQSPGSRALPSNWDRYEDENDPGLEDLPHTSTSQPPDVIVPKSKGADYGHLISEAKAQAQSYHSVDSLTFLNDIVDEFNQGLGPLLSTRGQQMVSRSSDDNFLLDDKESCNYEAPFLSLNLHFLAEQLEKANLAERLFIEPDLLADDQRTESQSEVVENPDEDQAGSCTKGTEGVFDGLVSSSISDRKKGRCSSVPTSSRESLIDHSADSLWNLDKDDHGTKGKLTSDQSSDPVTERQQRFDAGAAEAELDLLLDSLTETKFFVYSEREPSGDTSFVPQEGSSIQSKLVSTTLKHVKEGDAESSRMVAAKFDDDIDDLLNETSDAINVKRVSPLHDSKATSIDDLLNETSDVINTKSISPLQEAKPASSNFLSAPHSDSKSKVLDDFDSWLDTI</sequence>
<protein>
    <submittedName>
        <fullName evidence="1">Uncharacterized protein</fullName>
    </submittedName>
</protein>
<accession>A0ACC0ANB3</accession>
<evidence type="ECO:0000313" key="1">
    <source>
        <dbReference type="EMBL" id="KAI5661745.1"/>
    </source>
</evidence>
<comment type="caution">
    <text evidence="1">The sequence shown here is derived from an EMBL/GenBank/DDBJ whole genome shotgun (WGS) entry which is preliminary data.</text>
</comment>
<dbReference type="Proteomes" id="UP001060085">
    <property type="component" value="Linkage Group LG05"/>
</dbReference>